<name>A0ABS8WP43_DATST</name>
<sequence length="70" mass="7972">MSTNLKRGEIEDEQVDLEKGENKEEQVELEKTREKAAARYSSQDKGKPNDSSKIEDDNKEDNVSLSSKLE</sequence>
<comment type="caution">
    <text evidence="2">The sequence shown here is derived from an EMBL/GenBank/DDBJ whole genome shotgun (WGS) entry which is preliminary data.</text>
</comment>
<feature type="compositionally biased region" description="Basic and acidic residues" evidence="1">
    <location>
        <begin position="16"/>
        <end position="62"/>
    </location>
</feature>
<accession>A0ABS8WP43</accession>
<proteinExistence type="predicted"/>
<feature type="non-terminal residue" evidence="2">
    <location>
        <position position="70"/>
    </location>
</feature>
<feature type="region of interest" description="Disordered" evidence="1">
    <location>
        <begin position="1"/>
        <end position="70"/>
    </location>
</feature>
<gene>
    <name evidence="2" type="ORF">HAX54_050516</name>
</gene>
<evidence type="ECO:0000256" key="1">
    <source>
        <dbReference type="SAM" id="MobiDB-lite"/>
    </source>
</evidence>
<dbReference type="Proteomes" id="UP000823775">
    <property type="component" value="Unassembled WGS sequence"/>
</dbReference>
<keyword evidence="3" id="KW-1185">Reference proteome</keyword>
<dbReference type="EMBL" id="JACEIK010008844">
    <property type="protein sequence ID" value="MCE3051686.1"/>
    <property type="molecule type" value="Genomic_DNA"/>
</dbReference>
<organism evidence="2 3">
    <name type="scientific">Datura stramonium</name>
    <name type="common">Jimsonweed</name>
    <name type="synonym">Common thornapple</name>
    <dbReference type="NCBI Taxonomy" id="4076"/>
    <lineage>
        <taxon>Eukaryota</taxon>
        <taxon>Viridiplantae</taxon>
        <taxon>Streptophyta</taxon>
        <taxon>Embryophyta</taxon>
        <taxon>Tracheophyta</taxon>
        <taxon>Spermatophyta</taxon>
        <taxon>Magnoliopsida</taxon>
        <taxon>eudicotyledons</taxon>
        <taxon>Gunneridae</taxon>
        <taxon>Pentapetalae</taxon>
        <taxon>asterids</taxon>
        <taxon>lamiids</taxon>
        <taxon>Solanales</taxon>
        <taxon>Solanaceae</taxon>
        <taxon>Solanoideae</taxon>
        <taxon>Datureae</taxon>
        <taxon>Datura</taxon>
    </lineage>
</organism>
<evidence type="ECO:0000313" key="3">
    <source>
        <dbReference type="Proteomes" id="UP000823775"/>
    </source>
</evidence>
<evidence type="ECO:0000313" key="2">
    <source>
        <dbReference type="EMBL" id="MCE3051686.1"/>
    </source>
</evidence>
<protein>
    <submittedName>
        <fullName evidence="2">Uncharacterized protein</fullName>
    </submittedName>
</protein>
<reference evidence="2 3" key="1">
    <citation type="journal article" date="2021" name="BMC Genomics">
        <title>Datura genome reveals duplications of psychoactive alkaloid biosynthetic genes and high mutation rate following tissue culture.</title>
        <authorList>
            <person name="Rajewski A."/>
            <person name="Carter-House D."/>
            <person name="Stajich J."/>
            <person name="Litt A."/>
        </authorList>
    </citation>
    <scope>NUCLEOTIDE SEQUENCE [LARGE SCALE GENOMIC DNA]</scope>
    <source>
        <strain evidence="2">AR-01</strain>
    </source>
</reference>